<accession>Q7UPQ2</accession>
<keyword evidence="1" id="KW-1133">Transmembrane helix</keyword>
<keyword evidence="1" id="KW-0812">Transmembrane</keyword>
<organism evidence="2 3">
    <name type="scientific">Rhodopirellula baltica (strain DSM 10527 / NCIMB 13988 / SH1)</name>
    <dbReference type="NCBI Taxonomy" id="243090"/>
    <lineage>
        <taxon>Bacteria</taxon>
        <taxon>Pseudomonadati</taxon>
        <taxon>Planctomycetota</taxon>
        <taxon>Planctomycetia</taxon>
        <taxon>Pirellulales</taxon>
        <taxon>Pirellulaceae</taxon>
        <taxon>Rhodopirellula</taxon>
    </lineage>
</organism>
<keyword evidence="1" id="KW-0472">Membrane</keyword>
<evidence type="ECO:0000313" key="3">
    <source>
        <dbReference type="Proteomes" id="UP000001025"/>
    </source>
</evidence>
<sequence>MMMALSTDVRLPKRIMPVFPDRCVVCHCLPTSTAKINTNAQNPLAVFLMPILYLFGWSRVEFPLCSACKPRFYFQRWGRTVVCWLVVGVAVFAAMPHFDEWNRLTRKFAVGGLALIALVPYIAFELFVPRSFDVTSGSASTDYEFASEEYAVEFFALNKAENPSAKIEIR</sequence>
<feature type="transmembrane region" description="Helical" evidence="1">
    <location>
        <begin position="108"/>
        <end position="128"/>
    </location>
</feature>
<protein>
    <submittedName>
        <fullName evidence="2">Uncharacterized protein</fullName>
    </submittedName>
</protein>
<feature type="transmembrane region" description="Helical" evidence="1">
    <location>
        <begin position="77"/>
        <end position="96"/>
    </location>
</feature>
<reference evidence="2 3" key="1">
    <citation type="journal article" date="2003" name="Proc. Natl. Acad. Sci. U.S.A.">
        <title>Complete genome sequence of the marine planctomycete Pirellula sp. strain 1.</title>
        <authorList>
            <person name="Gloeckner F.O."/>
            <person name="Kube M."/>
            <person name="Bauer M."/>
            <person name="Teeling H."/>
            <person name="Lombardot T."/>
            <person name="Ludwig W."/>
            <person name="Gade D."/>
            <person name="Beck A."/>
            <person name="Borzym K."/>
            <person name="Heitmann K."/>
            <person name="Rabus R."/>
            <person name="Schlesner H."/>
            <person name="Amann R."/>
            <person name="Reinhardt R."/>
        </authorList>
    </citation>
    <scope>NUCLEOTIDE SEQUENCE [LARGE SCALE GENOMIC DNA]</scope>
    <source>
        <strain evidence="3">DSM 10527 / NCIMB 13988 / SH1</strain>
    </source>
</reference>
<dbReference type="OrthoDB" id="9962619at2"/>
<evidence type="ECO:0000256" key="1">
    <source>
        <dbReference type="SAM" id="Phobius"/>
    </source>
</evidence>
<name>Q7UPQ2_RHOBA</name>
<keyword evidence="3" id="KW-1185">Reference proteome</keyword>
<dbReference type="HOGENOM" id="CLU_1569458_0_0_0"/>
<dbReference type="InParanoid" id="Q7UPQ2"/>
<dbReference type="PATRIC" id="fig|243090.15.peg.3292"/>
<evidence type="ECO:0000313" key="2">
    <source>
        <dbReference type="EMBL" id="CAD75009.1"/>
    </source>
</evidence>
<dbReference type="AlphaFoldDB" id="Q7UPQ2"/>
<dbReference type="Proteomes" id="UP000001025">
    <property type="component" value="Chromosome"/>
</dbReference>
<dbReference type="EnsemblBacteria" id="CAD75009">
    <property type="protein sequence ID" value="CAD75009"/>
    <property type="gene ID" value="RB6787"/>
</dbReference>
<proteinExistence type="predicted"/>
<dbReference type="EMBL" id="BX294144">
    <property type="protein sequence ID" value="CAD75009.1"/>
    <property type="molecule type" value="Genomic_DNA"/>
</dbReference>
<dbReference type="KEGG" id="rba:RB6787"/>
<gene>
    <name evidence="2" type="ordered locus">RB6787</name>
</gene>
<dbReference type="STRING" id="243090.RB6787"/>